<dbReference type="OrthoDB" id="2052561at2"/>
<dbReference type="GO" id="GO:0005524">
    <property type="term" value="F:ATP binding"/>
    <property type="evidence" value="ECO:0007669"/>
    <property type="project" value="InterPro"/>
</dbReference>
<evidence type="ECO:0000259" key="1">
    <source>
        <dbReference type="Pfam" id="PF01695"/>
    </source>
</evidence>
<evidence type="ECO:0000313" key="2">
    <source>
        <dbReference type="EMBL" id="TFE91827.1"/>
    </source>
</evidence>
<evidence type="ECO:0000313" key="3">
    <source>
        <dbReference type="Proteomes" id="UP000298246"/>
    </source>
</evidence>
<dbReference type="EMBL" id="MYFO01000001">
    <property type="protein sequence ID" value="TFE91827.1"/>
    <property type="molecule type" value="Genomic_DNA"/>
</dbReference>
<dbReference type="Pfam" id="PF01695">
    <property type="entry name" value="IstB_IS21"/>
    <property type="match status" value="1"/>
</dbReference>
<comment type="caution">
    <text evidence="2">The sequence shown here is derived from an EMBL/GenBank/DDBJ whole genome shotgun (WGS) entry which is preliminary data.</text>
</comment>
<gene>
    <name evidence="2" type="ORF">B5M42_00890</name>
</gene>
<protein>
    <recommendedName>
        <fullName evidence="1">IstB-like ATP-binding domain-containing protein</fullName>
    </recommendedName>
</protein>
<reference evidence="2 3" key="1">
    <citation type="submission" date="2017-03" db="EMBL/GenBank/DDBJ databases">
        <title>Isolation of Levoglucosan Utilizing Bacteria.</title>
        <authorList>
            <person name="Arya A.S."/>
        </authorList>
    </citation>
    <scope>NUCLEOTIDE SEQUENCE [LARGE SCALE GENOMIC DNA]</scope>
    <source>
        <strain evidence="2 3">MEC069</strain>
    </source>
</reference>
<feature type="domain" description="IstB-like ATP-binding" evidence="1">
    <location>
        <begin position="35"/>
        <end position="72"/>
    </location>
</feature>
<keyword evidence="3" id="KW-1185">Reference proteome</keyword>
<dbReference type="Proteomes" id="UP000298246">
    <property type="component" value="Unassembled WGS sequence"/>
</dbReference>
<name>A0A4Y8QAA8_9BACL</name>
<dbReference type="InterPro" id="IPR002611">
    <property type="entry name" value="IstB_ATP-bd"/>
</dbReference>
<sequence>MLIFDNVSGVGRRVSEHVRLADGFQLTFCNPYACHERRNLVLYGPVGSGKRHLAIETGLRACEFGMMVKFNTLLIW</sequence>
<proteinExistence type="predicted"/>
<dbReference type="AlphaFoldDB" id="A0A4Y8QAA8"/>
<accession>A0A4Y8QAA8</accession>
<organism evidence="2 3">
    <name type="scientific">Paenibacillus athensensis</name>
    <dbReference type="NCBI Taxonomy" id="1967502"/>
    <lineage>
        <taxon>Bacteria</taxon>
        <taxon>Bacillati</taxon>
        <taxon>Bacillota</taxon>
        <taxon>Bacilli</taxon>
        <taxon>Bacillales</taxon>
        <taxon>Paenibacillaceae</taxon>
        <taxon>Paenibacillus</taxon>
    </lineage>
</organism>